<organism evidence="1 2">
    <name type="scientific">Mytilus coruscus</name>
    <name type="common">Sea mussel</name>
    <dbReference type="NCBI Taxonomy" id="42192"/>
    <lineage>
        <taxon>Eukaryota</taxon>
        <taxon>Metazoa</taxon>
        <taxon>Spiralia</taxon>
        <taxon>Lophotrochozoa</taxon>
        <taxon>Mollusca</taxon>
        <taxon>Bivalvia</taxon>
        <taxon>Autobranchia</taxon>
        <taxon>Pteriomorphia</taxon>
        <taxon>Mytilida</taxon>
        <taxon>Mytiloidea</taxon>
        <taxon>Mytilidae</taxon>
        <taxon>Mytilinae</taxon>
        <taxon>Mytilus</taxon>
    </lineage>
</organism>
<evidence type="ECO:0000313" key="2">
    <source>
        <dbReference type="Proteomes" id="UP000507470"/>
    </source>
</evidence>
<name>A0A6J8E5K8_MYTCO</name>
<dbReference type="PANTHER" id="PTHR33480:SF1">
    <property type="entry name" value="TYR RECOMBINASE DOMAIN-CONTAINING PROTEIN"/>
    <property type="match status" value="1"/>
</dbReference>
<dbReference type="EMBL" id="CACVKT020008404">
    <property type="protein sequence ID" value="CAC5415323.1"/>
    <property type="molecule type" value="Genomic_DNA"/>
</dbReference>
<dbReference type="OrthoDB" id="5376140at2759"/>
<keyword evidence="2" id="KW-1185">Reference proteome</keyword>
<dbReference type="AlphaFoldDB" id="A0A6J8E5K8"/>
<sequence length="231" mass="26446">MADTVLSNGDVGFQMTPEDLLMYRLHIGALNNPCVNDSTNISSVQPTLVSNVENVSPSVTGDTNNEKEIYDGADEETEMFLCRVHGKPKRPCVFCGKFQTHLTRHLKTKHKGEEDVIIAMQLPPRDRNQAFDVLKRKGYHNYNLLKMKEDDFNEKKLIKERKPRKNRDGETEKRAMCSSCKGFFVKEHMKNHKVKCFAAEGCTRVPIAIPIETVKDVKYSEEYKEDILSSF</sequence>
<reference evidence="1 2" key="1">
    <citation type="submission" date="2020-06" db="EMBL/GenBank/DDBJ databases">
        <authorList>
            <person name="Li R."/>
            <person name="Bekaert M."/>
        </authorList>
    </citation>
    <scope>NUCLEOTIDE SEQUENCE [LARGE SCALE GENOMIC DNA]</scope>
    <source>
        <strain evidence="2">wild</strain>
    </source>
</reference>
<proteinExistence type="predicted"/>
<gene>
    <name evidence="1" type="ORF">MCOR_48026</name>
</gene>
<dbReference type="Proteomes" id="UP000507470">
    <property type="component" value="Unassembled WGS sequence"/>
</dbReference>
<protein>
    <submittedName>
        <fullName evidence="1">Uncharacterized protein</fullName>
    </submittedName>
</protein>
<dbReference type="PANTHER" id="PTHR33480">
    <property type="entry name" value="SET DOMAIN-CONTAINING PROTEIN-RELATED"/>
    <property type="match status" value="1"/>
</dbReference>
<evidence type="ECO:0000313" key="1">
    <source>
        <dbReference type="EMBL" id="CAC5415323.1"/>
    </source>
</evidence>
<accession>A0A6J8E5K8</accession>